<evidence type="ECO:0000313" key="1">
    <source>
        <dbReference type="EMBL" id="MBB3332518.1"/>
    </source>
</evidence>
<comment type="caution">
    <text evidence="1">The sequence shown here is derived from an EMBL/GenBank/DDBJ whole genome shotgun (WGS) entry which is preliminary data.</text>
</comment>
<sequence length="250" mass="28362">MEEFNFSLALSPKEKQRIYRLRHDIYCEELGYEEPTDRENRLEYDAYDSMAIHCLIEHRRTGLAAACTRLVMPHPECPPPLDRLPLESYGGRSLTHPELHPQRLPAGSYYEISRLAVSRAFRTRIKGSEVPGVSDNPHEFTPEERETFSLLVSGLFLAGYALGRMSGKSLAFAMMEPKLPRLLSMSGFHFTKVGDTIDFHGKRSAYCINREQAESGMHRALLPLYQHIQEELGPQLAAVLQSRSPSLLTS</sequence>
<dbReference type="NCBIfam" id="TIGR03694">
    <property type="entry name" value="exosort_acyl"/>
    <property type="match status" value="1"/>
</dbReference>
<dbReference type="Gene3D" id="3.40.630.30">
    <property type="match status" value="1"/>
</dbReference>
<evidence type="ECO:0000313" key="2">
    <source>
        <dbReference type="Proteomes" id="UP000553442"/>
    </source>
</evidence>
<dbReference type="SUPFAM" id="SSF55729">
    <property type="entry name" value="Acyl-CoA N-acyltransferases (Nat)"/>
    <property type="match status" value="1"/>
</dbReference>
<dbReference type="Proteomes" id="UP000553442">
    <property type="component" value="Unassembled WGS sequence"/>
</dbReference>
<dbReference type="RefSeq" id="WP_246386267.1">
    <property type="nucleotide sequence ID" value="NZ_JACHZF010000034.1"/>
</dbReference>
<gene>
    <name evidence="1" type="ORF">BDK63_003412</name>
</gene>
<name>A0A7W5K5U4_9GAMM</name>
<dbReference type="InterPro" id="IPR022484">
    <property type="entry name" value="PEP-CTERM/exosrtase_acylTfrase"/>
</dbReference>
<dbReference type="Pfam" id="PF13444">
    <property type="entry name" value="Acetyltransf_5"/>
    <property type="match status" value="1"/>
</dbReference>
<dbReference type="InterPro" id="IPR016181">
    <property type="entry name" value="Acyl_CoA_acyltransferase"/>
</dbReference>
<keyword evidence="2" id="KW-1185">Reference proteome</keyword>
<proteinExistence type="predicted"/>
<reference evidence="1 2" key="1">
    <citation type="submission" date="2020-08" db="EMBL/GenBank/DDBJ databases">
        <title>Genomic Encyclopedia of Archaeal and Bacterial Type Strains, Phase II (KMG-II): from individual species to whole genera.</title>
        <authorList>
            <person name="Goeker M."/>
        </authorList>
    </citation>
    <scope>NUCLEOTIDE SEQUENCE [LARGE SCALE GENOMIC DNA]</scope>
    <source>
        <strain evidence="1 2">5AG</strain>
    </source>
</reference>
<dbReference type="AlphaFoldDB" id="A0A7W5K5U4"/>
<dbReference type="EMBL" id="JACHZF010000034">
    <property type="protein sequence ID" value="MBB3332518.1"/>
    <property type="molecule type" value="Genomic_DNA"/>
</dbReference>
<protein>
    <submittedName>
        <fullName evidence="1">N-acyl amino acid synthase of PEP-CTERM/exosortase system</fullName>
    </submittedName>
</protein>
<organism evidence="1 2">
    <name type="scientific">Halomonas campaniensis</name>
    <dbReference type="NCBI Taxonomy" id="213554"/>
    <lineage>
        <taxon>Bacteria</taxon>
        <taxon>Pseudomonadati</taxon>
        <taxon>Pseudomonadota</taxon>
        <taxon>Gammaproteobacteria</taxon>
        <taxon>Oceanospirillales</taxon>
        <taxon>Halomonadaceae</taxon>
        <taxon>Halomonas</taxon>
    </lineage>
</organism>
<accession>A0A7W5K5U4</accession>